<comment type="subcellular location">
    <subcellularLocation>
        <location evidence="1">Nucleus</location>
    </subcellularLocation>
</comment>
<evidence type="ECO:0000313" key="9">
    <source>
        <dbReference type="Proteomes" id="UP000316270"/>
    </source>
</evidence>
<dbReference type="GO" id="GO:0006974">
    <property type="term" value="P:DNA damage response"/>
    <property type="evidence" value="ECO:0007669"/>
    <property type="project" value="TreeGrafter"/>
</dbReference>
<accession>A0A517LF31</accession>
<dbReference type="Gene3D" id="1.10.20.10">
    <property type="entry name" value="Histone, subunit A"/>
    <property type="match status" value="1"/>
</dbReference>
<evidence type="ECO:0000256" key="4">
    <source>
        <dbReference type="ARBA" id="ARBA00039775"/>
    </source>
</evidence>
<feature type="compositionally biased region" description="Polar residues" evidence="6">
    <location>
        <begin position="18"/>
        <end position="28"/>
    </location>
</feature>
<keyword evidence="3" id="KW-0539">Nucleus</keyword>
<dbReference type="CDD" id="cd22928">
    <property type="entry name" value="HFD_POLE3_DPB4"/>
    <property type="match status" value="1"/>
</dbReference>
<name>A0A517LF31_9PEZI</name>
<dbReference type="GO" id="GO:0006272">
    <property type="term" value="P:leading strand elongation"/>
    <property type="evidence" value="ECO:0007669"/>
    <property type="project" value="TreeGrafter"/>
</dbReference>
<reference evidence="8 9" key="1">
    <citation type="submission" date="2019-07" db="EMBL/GenBank/DDBJ databases">
        <title>Finished genome of Venturia effusa.</title>
        <authorList>
            <person name="Young C.A."/>
            <person name="Cox M.P."/>
            <person name="Ganley A.R.D."/>
            <person name="David W.J."/>
        </authorList>
    </citation>
    <scope>NUCLEOTIDE SEQUENCE [LARGE SCALE GENOMIC DNA]</scope>
    <source>
        <strain evidence="9">albino</strain>
    </source>
</reference>
<dbReference type="InterPro" id="IPR051377">
    <property type="entry name" value="DNA_Pol-Epsilon_Subunit"/>
</dbReference>
<dbReference type="OrthoDB" id="1707486at2759"/>
<keyword evidence="2" id="KW-0235">DNA replication</keyword>
<dbReference type="STRING" id="50376.A0A517LF31"/>
<keyword evidence="9" id="KW-1185">Reference proteome</keyword>
<dbReference type="GO" id="GO:0031507">
    <property type="term" value="P:heterochromatin formation"/>
    <property type="evidence" value="ECO:0007669"/>
    <property type="project" value="TreeGrafter"/>
</dbReference>
<dbReference type="InterPro" id="IPR003958">
    <property type="entry name" value="CBFA_NFYB_domain"/>
</dbReference>
<dbReference type="PANTHER" id="PTHR46172">
    <property type="entry name" value="DNA POLYMERASE EPSILON SUBUNIT 3"/>
    <property type="match status" value="1"/>
</dbReference>
<evidence type="ECO:0000256" key="1">
    <source>
        <dbReference type="ARBA" id="ARBA00004123"/>
    </source>
</evidence>
<dbReference type="SUPFAM" id="SSF47113">
    <property type="entry name" value="Histone-fold"/>
    <property type="match status" value="1"/>
</dbReference>
<dbReference type="EMBL" id="CP042195">
    <property type="protein sequence ID" value="QDS74249.1"/>
    <property type="molecule type" value="Genomic_DNA"/>
</dbReference>
<dbReference type="PANTHER" id="PTHR46172:SF1">
    <property type="entry name" value="DNA POLYMERASE EPSILON SUBUNIT 3"/>
    <property type="match status" value="1"/>
</dbReference>
<dbReference type="GO" id="GO:0008623">
    <property type="term" value="C:CHRAC"/>
    <property type="evidence" value="ECO:0007669"/>
    <property type="project" value="TreeGrafter"/>
</dbReference>
<feature type="compositionally biased region" description="Acidic residues" evidence="6">
    <location>
        <begin position="234"/>
        <end position="257"/>
    </location>
</feature>
<sequence>MPPRKSNASIATAEETANDQSSLSNAPTNKAPKESGYGVEDYNLPKTMVQRLSKGVLPPNTQIQKDALLAISKSATVFINYLASVANERAQRANKKTIQPKDVLDAIQECEFDSFLPRLEAELEKYNTVQCDKRNTYRRKVREEQKSAKIAGLGKSAEERAAGVPGDGDESFVTVDENGNGERAAKKLRKENGDAEDVGEEEDAPDEEDVEDEDEEDEEEEIEETFEDAKEQLVEDPLEERVEEEVEDEVLDGEESD</sequence>
<dbReference type="AlphaFoldDB" id="A0A517LF31"/>
<feature type="region of interest" description="Disordered" evidence="6">
    <location>
        <begin position="143"/>
        <end position="257"/>
    </location>
</feature>
<evidence type="ECO:0000256" key="3">
    <source>
        <dbReference type="ARBA" id="ARBA00023242"/>
    </source>
</evidence>
<evidence type="ECO:0000256" key="5">
    <source>
        <dbReference type="ARBA" id="ARBA00042096"/>
    </source>
</evidence>
<proteinExistence type="predicted"/>
<dbReference type="Pfam" id="PF00808">
    <property type="entry name" value="CBFD_NFYB_HMF"/>
    <property type="match status" value="1"/>
</dbReference>
<feature type="compositionally biased region" description="Acidic residues" evidence="6">
    <location>
        <begin position="194"/>
        <end position="226"/>
    </location>
</feature>
<feature type="domain" description="Transcription factor CBF/NF-Y/archaeal histone" evidence="7">
    <location>
        <begin position="43"/>
        <end position="107"/>
    </location>
</feature>
<evidence type="ECO:0000256" key="6">
    <source>
        <dbReference type="SAM" id="MobiDB-lite"/>
    </source>
</evidence>
<evidence type="ECO:0000259" key="7">
    <source>
        <dbReference type="Pfam" id="PF00808"/>
    </source>
</evidence>
<gene>
    <name evidence="8" type="ORF">FKW77_002972</name>
</gene>
<organism evidence="8 9">
    <name type="scientific">Venturia effusa</name>
    <dbReference type="NCBI Taxonomy" id="50376"/>
    <lineage>
        <taxon>Eukaryota</taxon>
        <taxon>Fungi</taxon>
        <taxon>Dikarya</taxon>
        <taxon>Ascomycota</taxon>
        <taxon>Pezizomycotina</taxon>
        <taxon>Dothideomycetes</taxon>
        <taxon>Pleosporomycetidae</taxon>
        <taxon>Venturiales</taxon>
        <taxon>Venturiaceae</taxon>
        <taxon>Venturia</taxon>
    </lineage>
</organism>
<feature type="region of interest" description="Disordered" evidence="6">
    <location>
        <begin position="1"/>
        <end position="42"/>
    </location>
</feature>
<dbReference type="Proteomes" id="UP000316270">
    <property type="component" value="Chromosome 11"/>
</dbReference>
<protein>
    <recommendedName>
        <fullName evidence="4">DNA polymerase epsilon subunit D</fullName>
    </recommendedName>
    <alternativeName>
        <fullName evidence="5">DNA polymerase II subunit D</fullName>
    </alternativeName>
</protein>
<dbReference type="GO" id="GO:0046982">
    <property type="term" value="F:protein heterodimerization activity"/>
    <property type="evidence" value="ECO:0007669"/>
    <property type="project" value="InterPro"/>
</dbReference>
<feature type="compositionally biased region" description="Polar residues" evidence="6">
    <location>
        <begin position="1"/>
        <end position="10"/>
    </location>
</feature>
<evidence type="ECO:0000256" key="2">
    <source>
        <dbReference type="ARBA" id="ARBA00022705"/>
    </source>
</evidence>
<dbReference type="InterPro" id="IPR009072">
    <property type="entry name" value="Histone-fold"/>
</dbReference>
<dbReference type="GO" id="GO:0008622">
    <property type="term" value="C:epsilon DNA polymerase complex"/>
    <property type="evidence" value="ECO:0007669"/>
    <property type="project" value="TreeGrafter"/>
</dbReference>
<evidence type="ECO:0000313" key="8">
    <source>
        <dbReference type="EMBL" id="QDS74249.1"/>
    </source>
</evidence>
<dbReference type="GO" id="GO:0031490">
    <property type="term" value="F:chromatin DNA binding"/>
    <property type="evidence" value="ECO:0007669"/>
    <property type="project" value="TreeGrafter"/>
</dbReference>